<dbReference type="Gene3D" id="1.20.1530.10">
    <property type="entry name" value="Na+/H+ antiporter like domain"/>
    <property type="match status" value="1"/>
</dbReference>
<evidence type="ECO:0000256" key="3">
    <source>
        <dbReference type="ARBA" id="ARBA00015550"/>
    </source>
</evidence>
<dbReference type="InterPro" id="IPR023171">
    <property type="entry name" value="Na/H_antiporter_dom_sf"/>
</dbReference>
<feature type="transmembrane region" description="Helical" evidence="8">
    <location>
        <begin position="38"/>
        <end position="56"/>
    </location>
</feature>
<reference evidence="9" key="1">
    <citation type="submission" date="2022-10" db="EMBL/GenBank/DDBJ databases">
        <title>Host association and intracellularity evolved multiple times independently in the Rickettsiales.</title>
        <authorList>
            <person name="Castelli M."/>
            <person name="Nardi T."/>
            <person name="Gammuto L."/>
            <person name="Bellinzona G."/>
            <person name="Sabaneyeva E."/>
            <person name="Potekhin A."/>
            <person name="Serra V."/>
            <person name="Petroni G."/>
            <person name="Sassera D."/>
        </authorList>
    </citation>
    <scope>NUCLEOTIDE SEQUENCE [LARGE SCALE GENOMIC DNA]</scope>
    <source>
        <strain evidence="9">US_Bl 11III1</strain>
    </source>
</reference>
<evidence type="ECO:0000256" key="8">
    <source>
        <dbReference type="SAM" id="Phobius"/>
    </source>
</evidence>
<keyword evidence="10" id="KW-1185">Reference proteome</keyword>
<keyword evidence="4" id="KW-1003">Cell membrane</keyword>
<feature type="transmembrane region" description="Helical" evidence="8">
    <location>
        <begin position="138"/>
        <end position="158"/>
    </location>
</feature>
<dbReference type="PANTHER" id="PTHR30341">
    <property type="entry name" value="SODIUM ION/PROTON ANTIPORTER NHAA-RELATED"/>
    <property type="match status" value="1"/>
</dbReference>
<organism evidence="9 10">
    <name type="scientific">Candidatus Fokinia crypta</name>
    <dbReference type="NCBI Taxonomy" id="1920990"/>
    <lineage>
        <taxon>Bacteria</taxon>
        <taxon>Pseudomonadati</taxon>
        <taxon>Pseudomonadota</taxon>
        <taxon>Alphaproteobacteria</taxon>
        <taxon>Rickettsiales</taxon>
        <taxon>Candidatus Midichloriaceae</taxon>
        <taxon>Candidatus Fokinia</taxon>
    </lineage>
</organism>
<keyword evidence="7 8" id="KW-0472">Membrane</keyword>
<comment type="subcellular location">
    <subcellularLocation>
        <location evidence="1">Cell inner membrane</location>
        <topology evidence="1">Multi-pass membrane protein</topology>
    </subcellularLocation>
</comment>
<proteinExistence type="inferred from homology"/>
<evidence type="ECO:0000256" key="6">
    <source>
        <dbReference type="ARBA" id="ARBA00022989"/>
    </source>
</evidence>
<dbReference type="Proteomes" id="UP001325140">
    <property type="component" value="Chromosome"/>
</dbReference>
<evidence type="ECO:0000313" key="10">
    <source>
        <dbReference type="Proteomes" id="UP001325140"/>
    </source>
</evidence>
<evidence type="ECO:0000256" key="7">
    <source>
        <dbReference type="ARBA" id="ARBA00023136"/>
    </source>
</evidence>
<dbReference type="Pfam" id="PF06965">
    <property type="entry name" value="Na_H_antiport_1"/>
    <property type="match status" value="1"/>
</dbReference>
<feature type="transmembrane region" description="Helical" evidence="8">
    <location>
        <begin position="210"/>
        <end position="228"/>
    </location>
</feature>
<feature type="transmembrane region" description="Helical" evidence="8">
    <location>
        <begin position="240"/>
        <end position="257"/>
    </location>
</feature>
<keyword evidence="5 8" id="KW-0812">Transmembrane</keyword>
<feature type="transmembrane region" description="Helical" evidence="8">
    <location>
        <begin position="12"/>
        <end position="32"/>
    </location>
</feature>
<protein>
    <recommendedName>
        <fullName evidence="3">Putative Na(+)/H(+) antiporter NhaA homolog</fullName>
    </recommendedName>
</protein>
<evidence type="ECO:0000256" key="4">
    <source>
        <dbReference type="ARBA" id="ARBA00022475"/>
    </source>
</evidence>
<feature type="transmembrane region" description="Helical" evidence="8">
    <location>
        <begin position="164"/>
        <end position="180"/>
    </location>
</feature>
<evidence type="ECO:0000256" key="2">
    <source>
        <dbReference type="ARBA" id="ARBA00008041"/>
    </source>
</evidence>
<gene>
    <name evidence="9" type="ORF">Fokcrypt_00329</name>
</gene>
<feature type="transmembrane region" description="Helical" evidence="8">
    <location>
        <begin position="187"/>
        <end position="204"/>
    </location>
</feature>
<feature type="transmembrane region" description="Helical" evidence="8">
    <location>
        <begin position="335"/>
        <end position="353"/>
    </location>
</feature>
<evidence type="ECO:0000256" key="1">
    <source>
        <dbReference type="ARBA" id="ARBA00004429"/>
    </source>
</evidence>
<evidence type="ECO:0000256" key="5">
    <source>
        <dbReference type="ARBA" id="ARBA00022692"/>
    </source>
</evidence>
<feature type="transmembrane region" description="Helical" evidence="8">
    <location>
        <begin position="110"/>
        <end position="131"/>
    </location>
</feature>
<feature type="transmembrane region" description="Helical" evidence="8">
    <location>
        <begin position="299"/>
        <end position="323"/>
    </location>
</feature>
<sequence length="360" mass="39501">MKLKKLIEEKNFLVLLFAVCGFVIANLCTDLYREIVDGMRVGYVSSHFLMPVYFMLIGIEMRKEMNVGGILSSRIRIAFPLVMAISGVLFPAIIYVAAALILKVDIINGWAIPTATDIAFATTVCLIVRGLRENSRKILTAVAIFDDLIAVLVVAVFYSNTIEIEYLFYIAVLIFIASISSRYMENLVILWLLLFGLPLFWLIQKSGVHNTVSGFLIGILIPFGKKALDVEKVLQVASTYLILPLFALCNTGITMSIGDHYDVLGVTFIALVLGKNIGISTSGLIMLKRYNIGYKISLDDILMIGAFCGIGFTMGMFIATLSFEDVNIQDSAKAGVILGSVISAIICATVSKLRKAKLSF</sequence>
<dbReference type="InterPro" id="IPR004670">
    <property type="entry name" value="NhaA"/>
</dbReference>
<comment type="similarity">
    <text evidence="2">Belongs to the NhaA Na(+)/H(+) (TC 2.A.33) antiporter family.</text>
</comment>
<accession>A0ABZ0UNV7</accession>
<keyword evidence="6 8" id="KW-1133">Transmembrane helix</keyword>
<dbReference type="PANTHER" id="PTHR30341:SF0">
    <property type="entry name" value="NA(+)_H(+) ANTIPORTER NHAA"/>
    <property type="match status" value="1"/>
</dbReference>
<name>A0ABZ0UNV7_9RICK</name>
<feature type="transmembrane region" description="Helical" evidence="8">
    <location>
        <begin position="263"/>
        <end position="287"/>
    </location>
</feature>
<feature type="transmembrane region" description="Helical" evidence="8">
    <location>
        <begin position="77"/>
        <end position="98"/>
    </location>
</feature>
<dbReference type="RefSeq" id="WP_323722461.1">
    <property type="nucleotide sequence ID" value="NZ_CP110343.1"/>
</dbReference>
<evidence type="ECO:0000313" key="9">
    <source>
        <dbReference type="EMBL" id="WPX97811.1"/>
    </source>
</evidence>
<dbReference type="EMBL" id="CP110343">
    <property type="protein sequence ID" value="WPX97811.1"/>
    <property type="molecule type" value="Genomic_DNA"/>
</dbReference>